<dbReference type="InterPro" id="IPR018060">
    <property type="entry name" value="HTH_AraC"/>
</dbReference>
<dbReference type="GO" id="GO:0003700">
    <property type="term" value="F:DNA-binding transcription factor activity"/>
    <property type="evidence" value="ECO:0007669"/>
    <property type="project" value="InterPro"/>
</dbReference>
<dbReference type="STRING" id="430453.SAMN04487962_10716"/>
<evidence type="ECO:0000313" key="5">
    <source>
        <dbReference type="EMBL" id="SET30717.1"/>
    </source>
</evidence>
<dbReference type="PANTHER" id="PTHR47894:SF1">
    <property type="entry name" value="HTH-TYPE TRANSCRIPTIONAL REGULATOR VQSM"/>
    <property type="match status" value="1"/>
</dbReference>
<dbReference type="InterPro" id="IPR032687">
    <property type="entry name" value="AraC-type_N"/>
</dbReference>
<sequence length="338" mass="37118">MIGSTPSVTHLYAQAILQAAHRRGLTLPDSITCEVVPGQRVPLAVQDQLWEEYCRQANDPLAGLDIGLGLQVGHLDSAGMLLVSCDTLRDGLEALVEYAPVVGDGGEFSLSEEGDHLLLCYHPEFRVRVAERVEAVMASLVRLAERVEAVMASLVRLAGWATGEAFLPETLLFAHEPEVGESVYRERLGMAVAFGAGRNCLQFHRDQGQLPLIQANSALRDHLRQLADYTLEALGHQSLSGQVSQLVRQHPGWGKERVASDLHMSGRHLTRLLAEEGLSFKVLRERELHRLAVGLLRSGGSVTSVSEQLGFSEEAAFSRAFRRWEGVSPSRFRSSLLD</sequence>
<dbReference type="GO" id="GO:0000976">
    <property type="term" value="F:transcription cis-regulatory region binding"/>
    <property type="evidence" value="ECO:0007669"/>
    <property type="project" value="TreeGrafter"/>
</dbReference>
<accession>A0A1I0DEC6</accession>
<keyword evidence="2 5" id="KW-0238">DNA-binding</keyword>
<dbReference type="Pfam" id="PF12833">
    <property type="entry name" value="HTH_18"/>
    <property type="match status" value="1"/>
</dbReference>
<evidence type="ECO:0000256" key="3">
    <source>
        <dbReference type="ARBA" id="ARBA00023163"/>
    </source>
</evidence>
<dbReference type="PANTHER" id="PTHR47894">
    <property type="entry name" value="HTH-TYPE TRANSCRIPTIONAL REGULATOR GADX"/>
    <property type="match status" value="1"/>
</dbReference>
<evidence type="ECO:0000256" key="1">
    <source>
        <dbReference type="ARBA" id="ARBA00023015"/>
    </source>
</evidence>
<organism evidence="5 6">
    <name type="scientific">Marinobacter segnicrescens</name>
    <dbReference type="NCBI Taxonomy" id="430453"/>
    <lineage>
        <taxon>Bacteria</taxon>
        <taxon>Pseudomonadati</taxon>
        <taxon>Pseudomonadota</taxon>
        <taxon>Gammaproteobacteria</taxon>
        <taxon>Pseudomonadales</taxon>
        <taxon>Marinobacteraceae</taxon>
        <taxon>Marinobacter</taxon>
    </lineage>
</organism>
<dbReference type="AlphaFoldDB" id="A0A1I0DEC6"/>
<dbReference type="SMART" id="SM00342">
    <property type="entry name" value="HTH_ARAC"/>
    <property type="match status" value="1"/>
</dbReference>
<dbReference type="RefSeq" id="WP_091850623.1">
    <property type="nucleotide sequence ID" value="NZ_FOHZ01000007.1"/>
</dbReference>
<dbReference type="OrthoDB" id="5582699at2"/>
<evidence type="ECO:0000259" key="4">
    <source>
        <dbReference type="PROSITE" id="PS01124"/>
    </source>
</evidence>
<name>A0A1I0DEC6_9GAMM</name>
<dbReference type="Gene3D" id="1.10.10.60">
    <property type="entry name" value="Homeodomain-like"/>
    <property type="match status" value="1"/>
</dbReference>
<dbReference type="GO" id="GO:0005829">
    <property type="term" value="C:cytosol"/>
    <property type="evidence" value="ECO:0007669"/>
    <property type="project" value="TreeGrafter"/>
</dbReference>
<dbReference type="PRINTS" id="PR00032">
    <property type="entry name" value="HTHARAC"/>
</dbReference>
<dbReference type="InterPro" id="IPR020449">
    <property type="entry name" value="Tscrpt_reg_AraC-type_HTH"/>
</dbReference>
<dbReference type="EMBL" id="FOHZ01000007">
    <property type="protein sequence ID" value="SET30717.1"/>
    <property type="molecule type" value="Genomic_DNA"/>
</dbReference>
<keyword evidence="6" id="KW-1185">Reference proteome</keyword>
<reference evidence="6" key="1">
    <citation type="submission" date="2016-10" db="EMBL/GenBank/DDBJ databases">
        <authorList>
            <person name="Varghese N."/>
            <person name="Submissions S."/>
        </authorList>
    </citation>
    <scope>NUCLEOTIDE SEQUENCE [LARGE SCALE GENOMIC DNA]</scope>
    <source>
        <strain evidence="6">CGMCC 1.6489</strain>
    </source>
</reference>
<proteinExistence type="predicted"/>
<keyword evidence="1" id="KW-0805">Transcription regulation</keyword>
<evidence type="ECO:0000313" key="6">
    <source>
        <dbReference type="Proteomes" id="UP000198762"/>
    </source>
</evidence>
<protein>
    <submittedName>
        <fullName evidence="5">AraC-type DNA-binding protein</fullName>
    </submittedName>
</protein>
<dbReference type="PROSITE" id="PS01124">
    <property type="entry name" value="HTH_ARAC_FAMILY_2"/>
    <property type="match status" value="1"/>
</dbReference>
<dbReference type="Proteomes" id="UP000198762">
    <property type="component" value="Unassembled WGS sequence"/>
</dbReference>
<feature type="domain" description="HTH araC/xylS-type" evidence="4">
    <location>
        <begin position="237"/>
        <end position="335"/>
    </location>
</feature>
<dbReference type="SUPFAM" id="SSF46689">
    <property type="entry name" value="Homeodomain-like"/>
    <property type="match status" value="1"/>
</dbReference>
<evidence type="ECO:0000256" key="2">
    <source>
        <dbReference type="ARBA" id="ARBA00023125"/>
    </source>
</evidence>
<keyword evidence="3" id="KW-0804">Transcription</keyword>
<dbReference type="Pfam" id="PF12625">
    <property type="entry name" value="Arabinose_bd"/>
    <property type="match status" value="1"/>
</dbReference>
<dbReference type="InterPro" id="IPR009057">
    <property type="entry name" value="Homeodomain-like_sf"/>
</dbReference>
<gene>
    <name evidence="5" type="ORF">SAMN04487962_10716</name>
</gene>